<gene>
    <name evidence="3" type="ORF">SAMN06265348_107295</name>
</gene>
<dbReference type="Pfam" id="PF20142">
    <property type="entry name" value="Scaffold"/>
    <property type="match status" value="1"/>
</dbReference>
<evidence type="ECO:0000259" key="2">
    <source>
        <dbReference type="Pfam" id="PF20142"/>
    </source>
</evidence>
<dbReference type="EMBL" id="FXTN01000007">
    <property type="protein sequence ID" value="SMO80814.1"/>
    <property type="molecule type" value="Genomic_DNA"/>
</dbReference>
<keyword evidence="4" id="KW-1185">Reference proteome</keyword>
<dbReference type="InterPro" id="IPR045380">
    <property type="entry name" value="LD_TPept_scaffold_dom"/>
</dbReference>
<sequence length="371" mass="42281">MKALFYITILALSSTCLQAQDKGISNQISAQLAGDTNAEGLFYPASVQRFYLANDFQPAWIKPQAEMGKTWQAMLLLDCVLQFGLAHADYHPYELSYDSLRTMLQQPEKWDAQVKARFDIVLTDAMISLMNHLHYGKLNPEYPAHRIDRGTNLPFLTEHKLCEALSRDNFMECILGVQPQDQNYVHLQHYMQLVKGQYQGDCYEIPEADVRLVAINMERLRWANFPKRPFIHVNIPSYTLKLCEPDSVYSFKIAVGQAKHNRAATNCAAAYLTAAPIRSLAHSAIRVQKVTALASLLLRYDGQADRISLLRKDASYDLNMMPMLKKAVPLRLTYLTCVIRGGLLERYPDIYGFDLLLQNKLYNIPQKLAVN</sequence>
<proteinExistence type="predicted"/>
<name>A0A521EA63_9SPHI</name>
<dbReference type="OrthoDB" id="9778545at2"/>
<dbReference type="PANTHER" id="PTHR41533:SF1">
    <property type="entry name" value="L,D-TRANSPEPTIDASE YCBB-RELATED"/>
    <property type="match status" value="1"/>
</dbReference>
<evidence type="ECO:0000313" key="4">
    <source>
        <dbReference type="Proteomes" id="UP000320300"/>
    </source>
</evidence>
<evidence type="ECO:0000256" key="1">
    <source>
        <dbReference type="SAM" id="SignalP"/>
    </source>
</evidence>
<keyword evidence="1" id="KW-0732">Signal</keyword>
<organism evidence="3 4">
    <name type="scientific">Pedobacter westerhofensis</name>
    <dbReference type="NCBI Taxonomy" id="425512"/>
    <lineage>
        <taxon>Bacteria</taxon>
        <taxon>Pseudomonadati</taxon>
        <taxon>Bacteroidota</taxon>
        <taxon>Sphingobacteriia</taxon>
        <taxon>Sphingobacteriales</taxon>
        <taxon>Sphingobacteriaceae</taxon>
        <taxon>Pedobacter</taxon>
    </lineage>
</organism>
<evidence type="ECO:0000313" key="3">
    <source>
        <dbReference type="EMBL" id="SMO80814.1"/>
    </source>
</evidence>
<reference evidence="3 4" key="1">
    <citation type="submission" date="2017-05" db="EMBL/GenBank/DDBJ databases">
        <authorList>
            <person name="Varghese N."/>
            <person name="Submissions S."/>
        </authorList>
    </citation>
    <scope>NUCLEOTIDE SEQUENCE [LARGE SCALE GENOMIC DNA]</scope>
    <source>
        <strain evidence="3 4">DSM 19036</strain>
    </source>
</reference>
<protein>
    <recommendedName>
        <fullName evidence="2">L,D-transpeptidase scaffold domain-containing protein</fullName>
    </recommendedName>
</protein>
<feature type="domain" description="L,D-transpeptidase scaffold" evidence="2">
    <location>
        <begin position="46"/>
        <end position="189"/>
    </location>
</feature>
<dbReference type="InterPro" id="IPR052905">
    <property type="entry name" value="LD-transpeptidase_YkuD-like"/>
</dbReference>
<accession>A0A521EA63</accession>
<feature type="signal peptide" evidence="1">
    <location>
        <begin position="1"/>
        <end position="19"/>
    </location>
</feature>
<dbReference type="AlphaFoldDB" id="A0A521EA63"/>
<dbReference type="PANTHER" id="PTHR41533">
    <property type="entry name" value="L,D-TRANSPEPTIDASE HI_1667-RELATED"/>
    <property type="match status" value="1"/>
</dbReference>
<dbReference type="RefSeq" id="WP_142529102.1">
    <property type="nucleotide sequence ID" value="NZ_CBCSJO010000007.1"/>
</dbReference>
<feature type="chain" id="PRO_5021947948" description="L,D-transpeptidase scaffold domain-containing protein" evidence="1">
    <location>
        <begin position="20"/>
        <end position="371"/>
    </location>
</feature>
<dbReference type="Proteomes" id="UP000320300">
    <property type="component" value="Unassembled WGS sequence"/>
</dbReference>